<protein>
    <submittedName>
        <fullName evidence="1">Uncharacterized protein</fullName>
    </submittedName>
</protein>
<proteinExistence type="predicted"/>
<name>A0A512BLZ1_9HYPH</name>
<dbReference type="Proteomes" id="UP000321085">
    <property type="component" value="Unassembled WGS sequence"/>
</dbReference>
<accession>A0A512BLZ1</accession>
<gene>
    <name evidence="1" type="ORF">MAE02_06700</name>
</gene>
<dbReference type="EMBL" id="BJYU01000004">
    <property type="protein sequence ID" value="GEO12974.1"/>
    <property type="molecule type" value="Genomic_DNA"/>
</dbReference>
<sequence length="399" mass="44077">MTNTTRAWAVNSLAYGWPETQIQNILAAAETLTFASSDFATTLRLRAIKTRVSNVREYQAWDFGAFRGAALSIADNRQQALNLLDNLEELTNDELAALARHGPEALRNELVEGCFTEFIRRINTWIVLRHRPFDDFEKLTRAFLEVAALAGAERVPRVMNFLSGYKKPEPYVARYIELLARMHSLDALSAIGDSLAGAKWAALRRKIQEHIVRAALFVGADPLQRVKKGRFKHSPFVAGVLFYKAPTHKCEVEISPAPADLLRERSAPTDNDELQRLYIDFFWTALRSRIASPGGPFAYPGLTRGGLGFIDTALDCLEDCAKSLVSGAMPWTFSTPFLMAAGVPKIPFAGRTESVQAHYLGFRNALTTIALDVHLVGLPDKNTPGVPPDELAAARGSAH</sequence>
<dbReference type="AlphaFoldDB" id="A0A512BLZ1"/>
<comment type="caution">
    <text evidence="1">The sequence shown here is derived from an EMBL/GenBank/DDBJ whole genome shotgun (WGS) entry which is preliminary data.</text>
</comment>
<organism evidence="1 2">
    <name type="scientific">Microvirga aerophila</name>
    <dbReference type="NCBI Taxonomy" id="670291"/>
    <lineage>
        <taxon>Bacteria</taxon>
        <taxon>Pseudomonadati</taxon>
        <taxon>Pseudomonadota</taxon>
        <taxon>Alphaproteobacteria</taxon>
        <taxon>Hyphomicrobiales</taxon>
        <taxon>Methylobacteriaceae</taxon>
        <taxon>Microvirga</taxon>
    </lineage>
</organism>
<reference evidence="1 2" key="1">
    <citation type="submission" date="2019-07" db="EMBL/GenBank/DDBJ databases">
        <title>Whole genome shotgun sequence of Microvirga aerophila NBRC 106136.</title>
        <authorList>
            <person name="Hosoyama A."/>
            <person name="Uohara A."/>
            <person name="Ohji S."/>
            <person name="Ichikawa N."/>
        </authorList>
    </citation>
    <scope>NUCLEOTIDE SEQUENCE [LARGE SCALE GENOMIC DNA]</scope>
    <source>
        <strain evidence="1 2">NBRC 106136</strain>
    </source>
</reference>
<evidence type="ECO:0000313" key="2">
    <source>
        <dbReference type="Proteomes" id="UP000321085"/>
    </source>
</evidence>
<evidence type="ECO:0000313" key="1">
    <source>
        <dbReference type="EMBL" id="GEO12974.1"/>
    </source>
</evidence>
<keyword evidence="2" id="KW-1185">Reference proteome</keyword>